<dbReference type="SUPFAM" id="SSF53597">
    <property type="entry name" value="Dihydrofolate reductase-like"/>
    <property type="match status" value="1"/>
</dbReference>
<dbReference type="GO" id="GO:0008703">
    <property type="term" value="F:5-amino-6-(5-phosphoribosylamino)uracil reductase activity"/>
    <property type="evidence" value="ECO:0007669"/>
    <property type="project" value="InterPro"/>
</dbReference>
<dbReference type="InterPro" id="IPR024072">
    <property type="entry name" value="DHFR-like_dom_sf"/>
</dbReference>
<accession>A0A9D1FLQ5</accession>
<dbReference type="Gene3D" id="3.40.430.10">
    <property type="entry name" value="Dihydrofolate Reductase, subunit A"/>
    <property type="match status" value="1"/>
</dbReference>
<dbReference type="AlphaFoldDB" id="A0A9D1FLQ5"/>
<gene>
    <name evidence="5" type="ORF">IAB51_03565</name>
</gene>
<dbReference type="PANTHER" id="PTHR38011:SF7">
    <property type="entry name" value="2,5-DIAMINO-6-RIBOSYLAMINO-4(3H)-PYRIMIDINONE 5'-PHOSPHATE REDUCTASE"/>
    <property type="match status" value="1"/>
</dbReference>
<reference evidence="5" key="2">
    <citation type="journal article" date="2021" name="PeerJ">
        <title>Extensive microbial diversity within the chicken gut microbiome revealed by metagenomics and culture.</title>
        <authorList>
            <person name="Gilroy R."/>
            <person name="Ravi A."/>
            <person name="Getino M."/>
            <person name="Pursley I."/>
            <person name="Horton D.L."/>
            <person name="Alikhan N.F."/>
            <person name="Baker D."/>
            <person name="Gharbi K."/>
            <person name="Hall N."/>
            <person name="Watson M."/>
            <person name="Adriaenssens E.M."/>
            <person name="Foster-Nyarko E."/>
            <person name="Jarju S."/>
            <person name="Secka A."/>
            <person name="Antonio M."/>
            <person name="Oren A."/>
            <person name="Chaudhuri R.R."/>
            <person name="La Ragione R."/>
            <person name="Hildebrand F."/>
            <person name="Pallen M.J."/>
        </authorList>
    </citation>
    <scope>NUCLEOTIDE SEQUENCE</scope>
    <source>
        <strain evidence="5">CHK199-13235</strain>
    </source>
</reference>
<evidence type="ECO:0000313" key="6">
    <source>
        <dbReference type="Proteomes" id="UP000824002"/>
    </source>
</evidence>
<evidence type="ECO:0000256" key="3">
    <source>
        <dbReference type="ARBA" id="ARBA00023002"/>
    </source>
</evidence>
<comment type="caution">
    <text evidence="5">The sequence shown here is derived from an EMBL/GenBank/DDBJ whole genome shotgun (WGS) entry which is preliminary data.</text>
</comment>
<reference evidence="5" key="1">
    <citation type="submission" date="2020-10" db="EMBL/GenBank/DDBJ databases">
        <authorList>
            <person name="Gilroy R."/>
        </authorList>
    </citation>
    <scope>NUCLEOTIDE SEQUENCE</scope>
    <source>
        <strain evidence="5">CHK199-13235</strain>
    </source>
</reference>
<evidence type="ECO:0000313" key="5">
    <source>
        <dbReference type="EMBL" id="HIS75869.1"/>
    </source>
</evidence>
<dbReference type="InterPro" id="IPR050765">
    <property type="entry name" value="Riboflavin_Biosynth_HTPR"/>
</dbReference>
<comment type="pathway">
    <text evidence="1">Cofactor biosynthesis; riboflavin biosynthesis.</text>
</comment>
<evidence type="ECO:0000259" key="4">
    <source>
        <dbReference type="Pfam" id="PF01872"/>
    </source>
</evidence>
<protein>
    <submittedName>
        <fullName evidence="5">Dihydrofolate reductase family protein</fullName>
    </submittedName>
</protein>
<dbReference type="GO" id="GO:0009231">
    <property type="term" value="P:riboflavin biosynthetic process"/>
    <property type="evidence" value="ECO:0007669"/>
    <property type="project" value="InterPro"/>
</dbReference>
<evidence type="ECO:0000256" key="2">
    <source>
        <dbReference type="ARBA" id="ARBA00022857"/>
    </source>
</evidence>
<dbReference type="EMBL" id="DVJP01000027">
    <property type="protein sequence ID" value="HIS75869.1"/>
    <property type="molecule type" value="Genomic_DNA"/>
</dbReference>
<evidence type="ECO:0000256" key="1">
    <source>
        <dbReference type="ARBA" id="ARBA00005104"/>
    </source>
</evidence>
<organism evidence="5 6">
    <name type="scientific">Candidatus Merdivicinus excrementipullorum</name>
    <dbReference type="NCBI Taxonomy" id="2840867"/>
    <lineage>
        <taxon>Bacteria</taxon>
        <taxon>Bacillati</taxon>
        <taxon>Bacillota</taxon>
        <taxon>Clostridia</taxon>
        <taxon>Eubacteriales</taxon>
        <taxon>Oscillospiraceae</taxon>
        <taxon>Oscillospiraceae incertae sedis</taxon>
        <taxon>Candidatus Merdivicinus</taxon>
    </lineage>
</organism>
<dbReference type="Proteomes" id="UP000824002">
    <property type="component" value="Unassembled WGS sequence"/>
</dbReference>
<feature type="domain" description="Bacterial bifunctional deaminase-reductase C-terminal" evidence="4">
    <location>
        <begin position="4"/>
        <end position="218"/>
    </location>
</feature>
<dbReference type="Pfam" id="PF01872">
    <property type="entry name" value="RibD_C"/>
    <property type="match status" value="1"/>
</dbReference>
<dbReference type="PANTHER" id="PTHR38011">
    <property type="entry name" value="DIHYDROFOLATE REDUCTASE FAMILY PROTEIN (AFU_ORTHOLOGUE AFUA_8G06820)"/>
    <property type="match status" value="1"/>
</dbReference>
<proteinExistence type="predicted"/>
<keyword evidence="2" id="KW-0521">NADP</keyword>
<dbReference type="InterPro" id="IPR002734">
    <property type="entry name" value="RibDG_C"/>
</dbReference>
<keyword evidence="3" id="KW-0560">Oxidoreductase</keyword>
<name>A0A9D1FLQ5_9FIRM</name>
<sequence>MKKPYTVCHMMTSIDGRIDCAMTAQLAGVEEYYAALEELDLPSTLSGRVTAQLEMSLPGVFQTQKNEPFGQEGFSKKAAAKGYEIIADTRGTLLWEEDIDAAKPHLIITSESVSREYLDYLDERHISWIACGKGRIDLKRAVEILAEEFGAERLGIVGGPAINSAFLEAGLLDEISILIGLGIDGRKGMPAVFDGFPMEKTPTPLKLKEAKTYQNGAVWLRYLV</sequence>